<accession>A0AAU9NPD0</accession>
<evidence type="ECO:0000259" key="2">
    <source>
        <dbReference type="Pfam" id="PF04782"/>
    </source>
</evidence>
<gene>
    <name evidence="4" type="ORF">LVIROSA_LOCUS25901</name>
</gene>
<feature type="compositionally biased region" description="Polar residues" evidence="1">
    <location>
        <begin position="365"/>
        <end position="390"/>
    </location>
</feature>
<feature type="region of interest" description="Disordered" evidence="1">
    <location>
        <begin position="363"/>
        <end position="410"/>
    </location>
</feature>
<name>A0AAU9NPD0_9ASTR</name>
<sequence>MGATNSKVEEDKALQLCRERKKFVRRALDGRCSLAATHFTYIESLTIIGKALSRFVEPEAPMESSLYTSTNATPEPQTFIEKSLSQFSFSSTMSQHINAPGNLSPSPSPPSSSRYYTNHMKIRGSFSRKVEEKPVIAVMGSVTSSSTPRNIIDEPELEPEPEPETPFGGPESQPWDYFGLSHPIDDGFSPHEVRELNEGVENYKDEKISEMGQESEDEFDEPSTDGLVRSFENVNRVADNVSGTGNGLHSMSSAETEILNGDKFNSPQISPLKRKTSGVSHVGISQDEKIEVVKGHESKPVPKDFISSMREIENLFVRASECGREVPRMLEANKLHFRPIFPGKERGSFSSKFIKACLACGDDPSQVQEEPAQNDTKYLTWPRTTSSRGSSFRHDPSPNANTSQSQNQNQEDINSSLFDNFYMNAGSHASTLDRLYAWEKKLYDEVKANEMIRKVYDQKRKLLRELESNGESNRRIDKTRAIVKDLHWRIGVAIHRIDSISRRIEDLRDKELHPQLEELIQGLRKMWEMMHECHKSQLSIISSIQINSHTKISLQSDSHRQITIYLESELRTLSSSFTKWIGSQKAYVQSLDGWLHKCVPPQQSTKKKRRQQPLLRDYGPPIYVTLGIWLEKLETLPTKEVADSIKDLAAEIDHFIPQEKAQGVNLLNDELLEDRFDRLRLRLEGFLGQLSNFSGLSMEMFTDLQKAIQDRKAMFCIWRRNNGINVNLNGVSGTISALPVGNTL</sequence>
<protein>
    <recommendedName>
        <fullName evidence="6">DUF632 domain-containing protein</fullName>
    </recommendedName>
</protein>
<dbReference type="AlphaFoldDB" id="A0AAU9NPD0"/>
<dbReference type="EMBL" id="CAKMRJ010005244">
    <property type="protein sequence ID" value="CAH1439722.1"/>
    <property type="molecule type" value="Genomic_DNA"/>
</dbReference>
<dbReference type="InterPro" id="IPR006867">
    <property type="entry name" value="DUF632"/>
</dbReference>
<feature type="domain" description="DUF630" evidence="3">
    <location>
        <begin position="1"/>
        <end position="59"/>
    </location>
</feature>
<dbReference type="PANTHER" id="PTHR21450">
    <property type="entry name" value="PROTEIN ALTERED PHOSPHATE STARVATION RESPONSE 1"/>
    <property type="match status" value="1"/>
</dbReference>
<evidence type="ECO:0000256" key="1">
    <source>
        <dbReference type="SAM" id="MobiDB-lite"/>
    </source>
</evidence>
<comment type="caution">
    <text evidence="4">The sequence shown here is derived from an EMBL/GenBank/DDBJ whole genome shotgun (WGS) entry which is preliminary data.</text>
</comment>
<feature type="domain" description="DUF632" evidence="2">
    <location>
        <begin position="306"/>
        <end position="653"/>
    </location>
</feature>
<evidence type="ECO:0008006" key="6">
    <source>
        <dbReference type="Google" id="ProtNLM"/>
    </source>
</evidence>
<keyword evidence="5" id="KW-1185">Reference proteome</keyword>
<feature type="compositionally biased region" description="Acidic residues" evidence="1">
    <location>
        <begin position="153"/>
        <end position="163"/>
    </location>
</feature>
<organism evidence="4 5">
    <name type="scientific">Lactuca virosa</name>
    <dbReference type="NCBI Taxonomy" id="75947"/>
    <lineage>
        <taxon>Eukaryota</taxon>
        <taxon>Viridiplantae</taxon>
        <taxon>Streptophyta</taxon>
        <taxon>Embryophyta</taxon>
        <taxon>Tracheophyta</taxon>
        <taxon>Spermatophyta</taxon>
        <taxon>Magnoliopsida</taxon>
        <taxon>eudicotyledons</taxon>
        <taxon>Gunneridae</taxon>
        <taxon>Pentapetalae</taxon>
        <taxon>asterids</taxon>
        <taxon>campanulids</taxon>
        <taxon>Asterales</taxon>
        <taxon>Asteraceae</taxon>
        <taxon>Cichorioideae</taxon>
        <taxon>Cichorieae</taxon>
        <taxon>Lactucinae</taxon>
        <taxon>Lactuca</taxon>
    </lineage>
</organism>
<dbReference type="Pfam" id="PF04782">
    <property type="entry name" value="DUF632"/>
    <property type="match status" value="1"/>
</dbReference>
<evidence type="ECO:0000313" key="4">
    <source>
        <dbReference type="EMBL" id="CAH1439722.1"/>
    </source>
</evidence>
<dbReference type="Proteomes" id="UP001157418">
    <property type="component" value="Unassembled WGS sequence"/>
</dbReference>
<proteinExistence type="predicted"/>
<evidence type="ECO:0000313" key="5">
    <source>
        <dbReference type="Proteomes" id="UP001157418"/>
    </source>
</evidence>
<evidence type="ECO:0000259" key="3">
    <source>
        <dbReference type="Pfam" id="PF04783"/>
    </source>
</evidence>
<reference evidence="4 5" key="1">
    <citation type="submission" date="2022-01" db="EMBL/GenBank/DDBJ databases">
        <authorList>
            <person name="Xiong W."/>
            <person name="Schranz E."/>
        </authorList>
    </citation>
    <scope>NUCLEOTIDE SEQUENCE [LARGE SCALE GENOMIC DNA]</scope>
</reference>
<dbReference type="Pfam" id="PF04783">
    <property type="entry name" value="DUF630"/>
    <property type="match status" value="1"/>
</dbReference>
<dbReference type="PANTHER" id="PTHR21450:SF6">
    <property type="entry name" value="EXPRESSED PROTEIN"/>
    <property type="match status" value="1"/>
</dbReference>
<feature type="region of interest" description="Disordered" evidence="1">
    <location>
        <begin position="144"/>
        <end position="170"/>
    </location>
</feature>
<dbReference type="InterPro" id="IPR006868">
    <property type="entry name" value="DUF630"/>
</dbReference>
<feature type="compositionally biased region" description="Low complexity" evidence="1">
    <location>
        <begin position="397"/>
        <end position="410"/>
    </location>
</feature>